<gene>
    <name evidence="1" type="ORF">RHMOL_Rhmol01G0113100</name>
</gene>
<comment type="caution">
    <text evidence="1">The sequence shown here is derived from an EMBL/GenBank/DDBJ whole genome shotgun (WGS) entry which is preliminary data.</text>
</comment>
<reference evidence="1" key="1">
    <citation type="submission" date="2022-02" db="EMBL/GenBank/DDBJ databases">
        <title>Plant Genome Project.</title>
        <authorList>
            <person name="Zhang R.-G."/>
        </authorList>
    </citation>
    <scope>NUCLEOTIDE SEQUENCE</scope>
    <source>
        <strain evidence="1">AT1</strain>
    </source>
</reference>
<name>A0ACC0Q1T1_RHOML</name>
<evidence type="ECO:0000313" key="1">
    <source>
        <dbReference type="EMBL" id="KAI8571349.1"/>
    </source>
</evidence>
<evidence type="ECO:0000313" key="2">
    <source>
        <dbReference type="Proteomes" id="UP001062846"/>
    </source>
</evidence>
<keyword evidence="2" id="KW-1185">Reference proteome</keyword>
<accession>A0ACC0Q1T1</accession>
<dbReference type="Proteomes" id="UP001062846">
    <property type="component" value="Chromosome 1"/>
</dbReference>
<proteinExistence type="predicted"/>
<sequence>MAGYASMKMKRKDLEEVNDDFSDFSLSSPARKIRRLQDADLPPIMEEEEPEVPFGFNPPPMGDKHIPSYMEQTGGLGSCPIIEELSNVPGNEERALVLFKPMSTPLLLSPSNFSVSVNSDIISGIKNQVVWSVQSNGVKSKEDEAERQGFNTTRANESLAIVPWVPSQFPSPQGIEVPEAELMESDDAGAATMDIEETNVVAEPGKEWQFSGMTNGFSNQWQQQHCMVPQLPQNTSTPIVWYR</sequence>
<organism evidence="1 2">
    <name type="scientific">Rhododendron molle</name>
    <name type="common">Chinese azalea</name>
    <name type="synonym">Azalea mollis</name>
    <dbReference type="NCBI Taxonomy" id="49168"/>
    <lineage>
        <taxon>Eukaryota</taxon>
        <taxon>Viridiplantae</taxon>
        <taxon>Streptophyta</taxon>
        <taxon>Embryophyta</taxon>
        <taxon>Tracheophyta</taxon>
        <taxon>Spermatophyta</taxon>
        <taxon>Magnoliopsida</taxon>
        <taxon>eudicotyledons</taxon>
        <taxon>Gunneridae</taxon>
        <taxon>Pentapetalae</taxon>
        <taxon>asterids</taxon>
        <taxon>Ericales</taxon>
        <taxon>Ericaceae</taxon>
        <taxon>Ericoideae</taxon>
        <taxon>Rhodoreae</taxon>
        <taxon>Rhododendron</taxon>
    </lineage>
</organism>
<protein>
    <submittedName>
        <fullName evidence="1">Uncharacterized protein</fullName>
    </submittedName>
</protein>
<dbReference type="EMBL" id="CM046388">
    <property type="protein sequence ID" value="KAI8571349.1"/>
    <property type="molecule type" value="Genomic_DNA"/>
</dbReference>